<feature type="domain" description="Bacterial Ig-like" evidence="7">
    <location>
        <begin position="383"/>
        <end position="458"/>
    </location>
</feature>
<keyword evidence="9" id="KW-1185">Reference proteome</keyword>
<evidence type="ECO:0000256" key="1">
    <source>
        <dbReference type="ARBA" id="ARBA00004613"/>
    </source>
</evidence>
<evidence type="ECO:0000313" key="8">
    <source>
        <dbReference type="EMBL" id="MDZ5661911.1"/>
    </source>
</evidence>
<protein>
    <submittedName>
        <fullName evidence="8">Ig-like domain-containing protein</fullName>
    </submittedName>
</protein>
<name>A0ABU5KAB7_9ACTN</name>
<dbReference type="InterPro" id="IPR013783">
    <property type="entry name" value="Ig-like_fold"/>
</dbReference>
<feature type="signal peptide" evidence="6">
    <location>
        <begin position="1"/>
        <end position="39"/>
    </location>
</feature>
<dbReference type="Pfam" id="PF18884">
    <property type="entry name" value="TSP3_bac"/>
    <property type="match status" value="5"/>
</dbReference>
<feature type="compositionally biased region" description="Polar residues" evidence="5">
    <location>
        <begin position="473"/>
        <end position="486"/>
    </location>
</feature>
<keyword evidence="3 6" id="KW-0732">Signal</keyword>
<proteinExistence type="predicted"/>
<reference evidence="8 9" key="1">
    <citation type="submission" date="2023-11" db="EMBL/GenBank/DDBJ databases">
        <title>Novel species in genus Nocardioides.</title>
        <authorList>
            <person name="Zhou H."/>
        </authorList>
    </citation>
    <scope>NUCLEOTIDE SEQUENCE [LARGE SCALE GENOMIC DNA]</scope>
    <source>
        <strain evidence="8 9">S-58</strain>
    </source>
</reference>
<feature type="region of interest" description="Disordered" evidence="5">
    <location>
        <begin position="112"/>
        <end position="132"/>
    </location>
</feature>
<feature type="region of interest" description="Disordered" evidence="5">
    <location>
        <begin position="422"/>
        <end position="545"/>
    </location>
</feature>
<feature type="region of interest" description="Disordered" evidence="5">
    <location>
        <begin position="353"/>
        <end position="380"/>
    </location>
</feature>
<dbReference type="EMBL" id="JAXQPW010000002">
    <property type="protein sequence ID" value="MDZ5661911.1"/>
    <property type="molecule type" value="Genomic_DNA"/>
</dbReference>
<evidence type="ECO:0000256" key="5">
    <source>
        <dbReference type="SAM" id="MobiDB-lite"/>
    </source>
</evidence>
<dbReference type="Pfam" id="PF19077">
    <property type="entry name" value="Big_13"/>
    <property type="match status" value="1"/>
</dbReference>
<dbReference type="Gene3D" id="2.60.40.10">
    <property type="entry name" value="Immunoglobulins"/>
    <property type="match status" value="1"/>
</dbReference>
<evidence type="ECO:0000256" key="4">
    <source>
        <dbReference type="ARBA" id="ARBA00022837"/>
    </source>
</evidence>
<dbReference type="PANTHER" id="PTHR37467">
    <property type="entry name" value="EXPORTED CALCIUM-BINDING GLYCOPROTEIN-RELATED"/>
    <property type="match status" value="1"/>
</dbReference>
<accession>A0ABU5KAB7</accession>
<evidence type="ECO:0000256" key="6">
    <source>
        <dbReference type="SAM" id="SignalP"/>
    </source>
</evidence>
<comment type="caution">
    <text evidence="8">The sequence shown here is derived from an EMBL/GenBank/DDBJ whole genome shotgun (WGS) entry which is preliminary data.</text>
</comment>
<organism evidence="8 9">
    <name type="scientific">Nocardioides renjunii</name>
    <dbReference type="NCBI Taxonomy" id="3095075"/>
    <lineage>
        <taxon>Bacteria</taxon>
        <taxon>Bacillati</taxon>
        <taxon>Actinomycetota</taxon>
        <taxon>Actinomycetes</taxon>
        <taxon>Propionibacteriales</taxon>
        <taxon>Nocardioidaceae</taxon>
        <taxon>Nocardioides</taxon>
    </lineage>
</organism>
<feature type="compositionally biased region" description="Low complexity" evidence="5">
    <location>
        <begin position="114"/>
        <end position="129"/>
    </location>
</feature>
<gene>
    <name evidence="8" type="ORF">SFC79_09085</name>
</gene>
<feature type="compositionally biased region" description="Acidic residues" evidence="5">
    <location>
        <begin position="506"/>
        <end position="515"/>
    </location>
</feature>
<dbReference type="PANTHER" id="PTHR37467:SF1">
    <property type="entry name" value="EXPORTED CALCIUM-BINDING GLYCOPROTEIN"/>
    <property type="match status" value="1"/>
</dbReference>
<dbReference type="InterPro" id="IPR059100">
    <property type="entry name" value="TSP3_bac"/>
</dbReference>
<evidence type="ECO:0000256" key="3">
    <source>
        <dbReference type="ARBA" id="ARBA00022729"/>
    </source>
</evidence>
<keyword evidence="4" id="KW-0106">Calcium</keyword>
<feature type="compositionally biased region" description="Polar residues" evidence="5">
    <location>
        <begin position="437"/>
        <end position="453"/>
    </location>
</feature>
<evidence type="ECO:0000313" key="9">
    <source>
        <dbReference type="Proteomes" id="UP001291999"/>
    </source>
</evidence>
<feature type="chain" id="PRO_5047141146" evidence="6">
    <location>
        <begin position="40"/>
        <end position="691"/>
    </location>
</feature>
<comment type="subcellular location">
    <subcellularLocation>
        <location evidence="1">Secreted</location>
    </subcellularLocation>
</comment>
<feature type="compositionally biased region" description="Basic and acidic residues" evidence="5">
    <location>
        <begin position="638"/>
        <end position="675"/>
    </location>
</feature>
<dbReference type="Gene3D" id="3.90.182.10">
    <property type="entry name" value="Toxin - Anthrax Protective Antigen,domain 1"/>
    <property type="match status" value="1"/>
</dbReference>
<evidence type="ECO:0000256" key="2">
    <source>
        <dbReference type="ARBA" id="ARBA00022525"/>
    </source>
</evidence>
<sequence length="691" mass="69748">MHHTHPPRRSRRVTTASLAAMAVVLPGSLLGLTAAPASAAPLPAAYSGSAHADIVDLSADLLAPLAPGSVADVEIGHSRSAVTSAASGSGSSTATSSNLDADLLFGNVPIQTDSQTATAPPSSDPAPETLAPVPLAPLADIGLVQGDTQAAWSGGDSCVPGVNGTRTLSQSRTTLARSTVGTIPAFLPGVSGALVDVEASETRTGTYLVDDGVGGSDVLSSATTTVGDVELLGGLVTVDVTHPVVLQARSDGTTGSAGYASPPTVVATIQGNQIPIPLNSQPRTIALPSGLDALVDLTITAFQPTQQSAGATGRATLDALFRVDLEVITLPAPAPRITVADVSLAVAPSAVDATAPSGGVECDSGPQSGAPAAPDITSPAAGAVVTDSTPAISGTGQPGATVTVREGDTVLCTAVVRQDRTWSCSPSTPLGAGPHTVTATQTDDNGTASGSDSVTFTVVPDPTDPDGDGLPNGQETAEGTNPNNPDTDGDGLTDGAEVTTHGTDPLDADTDDDGLTDGAEVTTHGTDPLDADTDNDGLGDGAEVKGVQVRERFEVCGTKARKSITVTTDPLRKDTDKDGLSDGREVTGYKIKQKVKTRKGSFVIGRTRSNPTKKDTDRDGLKDKVETTGKANKRFGKAKTDPTKCDTDRGGVRDGAEVRAKADPADWRSGPRDPQVRNGRSSSERGTSGIG</sequence>
<keyword evidence="2" id="KW-0964">Secreted</keyword>
<evidence type="ECO:0000259" key="7">
    <source>
        <dbReference type="Pfam" id="PF19077"/>
    </source>
</evidence>
<dbReference type="InterPro" id="IPR053180">
    <property type="entry name" value="Ca-binding_acidic-repeat"/>
</dbReference>
<dbReference type="RefSeq" id="WP_322424101.1">
    <property type="nucleotide sequence ID" value="NZ_JAXQPW010000002.1"/>
</dbReference>
<feature type="compositionally biased region" description="Basic and acidic residues" evidence="5">
    <location>
        <begin position="612"/>
        <end position="627"/>
    </location>
</feature>
<dbReference type="Proteomes" id="UP001291999">
    <property type="component" value="Unassembled WGS sequence"/>
</dbReference>
<dbReference type="InterPro" id="IPR044016">
    <property type="entry name" value="Big_13"/>
</dbReference>
<feature type="compositionally biased region" description="Polar residues" evidence="5">
    <location>
        <begin position="678"/>
        <end position="691"/>
    </location>
</feature>
<feature type="region of interest" description="Disordered" evidence="5">
    <location>
        <begin position="591"/>
        <end position="691"/>
    </location>
</feature>